<feature type="transmembrane region" description="Helical" evidence="17">
    <location>
        <begin position="58"/>
        <end position="80"/>
    </location>
</feature>
<evidence type="ECO:0008006" key="20">
    <source>
        <dbReference type="Google" id="ProtNLM"/>
    </source>
</evidence>
<evidence type="ECO:0000256" key="2">
    <source>
        <dbReference type="ARBA" id="ARBA00004127"/>
    </source>
</evidence>
<evidence type="ECO:0000256" key="5">
    <source>
        <dbReference type="ARBA" id="ARBA00022989"/>
    </source>
</evidence>
<feature type="transmembrane region" description="Helical" evidence="17">
    <location>
        <begin position="20"/>
        <end position="38"/>
    </location>
</feature>
<evidence type="ECO:0000256" key="3">
    <source>
        <dbReference type="ARBA" id="ARBA00009300"/>
    </source>
</evidence>
<comment type="subcellular location">
    <subcellularLocation>
        <location evidence="2">Endomembrane system</location>
        <topology evidence="2">Multi-pass membrane protein</topology>
    </subcellularLocation>
</comment>
<gene>
    <name evidence="18" type="ORF">APLA_LOCUS17430</name>
</gene>
<comment type="catalytic activity">
    <reaction evidence="9">
        <text>9-hexadecanoyloxy-octadecanoate + H2O = 9-hydroxy-octadecanoate + hexadecanoate + H(+)</text>
        <dbReference type="Rhea" id="RHEA:52052"/>
        <dbReference type="ChEBI" id="CHEBI:7896"/>
        <dbReference type="ChEBI" id="CHEBI:15377"/>
        <dbReference type="ChEBI" id="CHEBI:15378"/>
        <dbReference type="ChEBI" id="CHEBI:83670"/>
        <dbReference type="ChEBI" id="CHEBI:136286"/>
    </reaction>
    <physiologicalReaction direction="left-to-right" evidence="9">
        <dbReference type="Rhea" id="RHEA:52053"/>
    </physiologicalReaction>
</comment>
<evidence type="ECO:0000256" key="17">
    <source>
        <dbReference type="SAM" id="Phobius"/>
    </source>
</evidence>
<dbReference type="Proteomes" id="UP000494256">
    <property type="component" value="Unassembled WGS sequence"/>
</dbReference>
<dbReference type="OrthoDB" id="7251415at2759"/>
<evidence type="ECO:0000256" key="4">
    <source>
        <dbReference type="ARBA" id="ARBA00022692"/>
    </source>
</evidence>
<reference evidence="18 19" key="1">
    <citation type="submission" date="2020-04" db="EMBL/GenBank/DDBJ databases">
        <authorList>
            <person name="Wallbank WR R."/>
            <person name="Pardo Diaz C."/>
            <person name="Kozak K."/>
            <person name="Martin S."/>
            <person name="Jiggins C."/>
            <person name="Moest M."/>
            <person name="Warren A I."/>
            <person name="Byers J.R.P. K."/>
            <person name="Montejo-Kovacevich G."/>
            <person name="Yen C E."/>
        </authorList>
    </citation>
    <scope>NUCLEOTIDE SEQUENCE [LARGE SCALE GENOMIC DNA]</scope>
</reference>
<evidence type="ECO:0000256" key="1">
    <source>
        <dbReference type="ARBA" id="ARBA00000923"/>
    </source>
</evidence>
<comment type="caution">
    <text evidence="18">The sequence shown here is derived from an EMBL/GenBank/DDBJ whole genome shotgun (WGS) entry which is preliminary data.</text>
</comment>
<organism evidence="18 19">
    <name type="scientific">Arctia plantaginis</name>
    <name type="common">Wood tiger moth</name>
    <name type="synonym">Phalaena plantaginis</name>
    <dbReference type="NCBI Taxonomy" id="874455"/>
    <lineage>
        <taxon>Eukaryota</taxon>
        <taxon>Metazoa</taxon>
        <taxon>Ecdysozoa</taxon>
        <taxon>Arthropoda</taxon>
        <taxon>Hexapoda</taxon>
        <taxon>Insecta</taxon>
        <taxon>Pterygota</taxon>
        <taxon>Neoptera</taxon>
        <taxon>Endopterygota</taxon>
        <taxon>Lepidoptera</taxon>
        <taxon>Glossata</taxon>
        <taxon>Ditrysia</taxon>
        <taxon>Noctuoidea</taxon>
        <taxon>Erebidae</taxon>
        <taxon>Arctiinae</taxon>
        <taxon>Arctia</taxon>
    </lineage>
</organism>
<evidence type="ECO:0000256" key="11">
    <source>
        <dbReference type="ARBA" id="ARBA00048701"/>
    </source>
</evidence>
<dbReference type="AlphaFoldDB" id="A0A8S1BH42"/>
<feature type="transmembrane region" description="Helical" evidence="17">
    <location>
        <begin position="170"/>
        <end position="192"/>
    </location>
</feature>
<protein>
    <recommendedName>
        <fullName evidence="20">Androgen-dependent TFPI-regulating protein-like</fullName>
    </recommendedName>
</protein>
<evidence type="ECO:0000313" key="18">
    <source>
        <dbReference type="EMBL" id="CAB3261934.1"/>
    </source>
</evidence>
<comment type="catalytic activity">
    <reaction evidence="11">
        <text>12-(9Z-octadecenoyloxy)-octadecanoate + H2O = 12-hydroxyoctadecanoate + (9Z)-octadecenoate + H(+)</text>
        <dbReference type="Rhea" id="RHEA:52060"/>
        <dbReference type="ChEBI" id="CHEBI:15377"/>
        <dbReference type="ChEBI" id="CHEBI:15378"/>
        <dbReference type="ChEBI" id="CHEBI:30823"/>
        <dbReference type="ChEBI" id="CHEBI:84201"/>
        <dbReference type="ChEBI" id="CHEBI:136302"/>
    </reaction>
    <physiologicalReaction direction="left-to-right" evidence="11">
        <dbReference type="Rhea" id="RHEA:52061"/>
    </physiologicalReaction>
</comment>
<evidence type="ECO:0000256" key="8">
    <source>
        <dbReference type="ARBA" id="ARBA00047427"/>
    </source>
</evidence>
<evidence type="ECO:0000256" key="15">
    <source>
        <dbReference type="ARBA" id="ARBA00049322"/>
    </source>
</evidence>
<feature type="transmembrane region" description="Helical" evidence="17">
    <location>
        <begin position="137"/>
        <end position="158"/>
    </location>
</feature>
<comment type="catalytic activity">
    <reaction evidence="14">
        <text>13-(9Z-octadecenoyloxy)-octadecanoate + H2O = 13-hydroxy-octadecanoate + (9Z)-octadecenoate + H(+)</text>
        <dbReference type="Rhea" id="RHEA:52064"/>
        <dbReference type="ChEBI" id="CHEBI:15377"/>
        <dbReference type="ChEBI" id="CHEBI:15378"/>
        <dbReference type="ChEBI" id="CHEBI:30823"/>
        <dbReference type="ChEBI" id="CHEBI:136303"/>
        <dbReference type="ChEBI" id="CHEBI:136304"/>
    </reaction>
    <physiologicalReaction direction="left-to-right" evidence="14">
        <dbReference type="Rhea" id="RHEA:52065"/>
    </physiologicalReaction>
</comment>
<dbReference type="GO" id="GO:0016020">
    <property type="term" value="C:membrane"/>
    <property type="evidence" value="ECO:0007669"/>
    <property type="project" value="InterPro"/>
</dbReference>
<comment type="catalytic activity">
    <reaction evidence="1">
        <text>9-(9Z-hexadecenoyloxy)-octadecanoate + H2O = (9Z)-hexadecenoate + 9-hydroxy-octadecanoate + H(+)</text>
        <dbReference type="Rhea" id="RHEA:52068"/>
        <dbReference type="ChEBI" id="CHEBI:15377"/>
        <dbReference type="ChEBI" id="CHEBI:15378"/>
        <dbReference type="ChEBI" id="CHEBI:32372"/>
        <dbReference type="ChEBI" id="CHEBI:136286"/>
        <dbReference type="ChEBI" id="CHEBI:136309"/>
    </reaction>
    <physiologicalReaction direction="left-to-right" evidence="1">
        <dbReference type="Rhea" id="RHEA:52069"/>
    </physiologicalReaction>
</comment>
<comment type="catalytic activity">
    <reaction evidence="13">
        <text>9-octadecanoyloxy-octadecanoate + H2O = 9-hydroxy-octadecanoate + octadecanoate + H(+)</text>
        <dbReference type="Rhea" id="RHEA:52096"/>
        <dbReference type="ChEBI" id="CHEBI:15377"/>
        <dbReference type="ChEBI" id="CHEBI:15378"/>
        <dbReference type="ChEBI" id="CHEBI:25629"/>
        <dbReference type="ChEBI" id="CHEBI:136286"/>
        <dbReference type="ChEBI" id="CHEBI:136373"/>
    </reaction>
    <physiologicalReaction direction="left-to-right" evidence="13">
        <dbReference type="Rhea" id="RHEA:52097"/>
    </physiologicalReaction>
</comment>
<evidence type="ECO:0000256" key="7">
    <source>
        <dbReference type="ARBA" id="ARBA00047368"/>
    </source>
</evidence>
<comment type="similarity">
    <text evidence="3">Belongs to the AIG1 family.</text>
</comment>
<dbReference type="Pfam" id="PF04750">
    <property type="entry name" value="Far-17a_AIG1"/>
    <property type="match status" value="1"/>
</dbReference>
<dbReference type="InterPro" id="IPR006838">
    <property type="entry name" value="ADTRP_AIG1"/>
</dbReference>
<evidence type="ECO:0000256" key="12">
    <source>
        <dbReference type="ARBA" id="ARBA00048800"/>
    </source>
</evidence>
<proteinExistence type="inferred from homology"/>
<feature type="transmembrane region" description="Helical" evidence="17">
    <location>
        <begin position="101"/>
        <end position="125"/>
    </location>
</feature>
<dbReference type="EMBL" id="CADEBD010001048">
    <property type="protein sequence ID" value="CAB3261934.1"/>
    <property type="molecule type" value="Genomic_DNA"/>
</dbReference>
<evidence type="ECO:0000256" key="14">
    <source>
        <dbReference type="ARBA" id="ARBA00049296"/>
    </source>
</evidence>
<keyword evidence="6 17" id="KW-0472">Membrane</keyword>
<evidence type="ECO:0000256" key="10">
    <source>
        <dbReference type="ARBA" id="ARBA00048680"/>
    </source>
</evidence>
<keyword evidence="4 17" id="KW-0812">Transmembrane</keyword>
<accession>A0A8S1BH42</accession>
<sequence>MSRRASRHFSDPKYVRMFGYIVTLAMHTLNAIYMVNIYKDEALKDPHVGYFWKYQFRMLTFWNTITQCFYAILGLSCDILSLSNEGNDTSLLNTLRGGRDLLFSAILFPISLGVCILFWSLYAYSPNILMPLTVQKLLPWISNHVIHTFIVPVVLWEAVCLPRKLPASHLLNLTVLNVHNVTFIAVLFLTLFESGQFPYPLLNMIYGTPCFIMFLVSCFILHNLSYKLQWYITDFVYGNREDGDEIKKVR</sequence>
<evidence type="ECO:0000256" key="6">
    <source>
        <dbReference type="ARBA" id="ARBA00023136"/>
    </source>
</evidence>
<comment type="catalytic activity">
    <reaction evidence="16">
        <text>12-(9Z-hexadecenoyloxy)-octadecanoate + H2O = 12-hydroxyoctadecanoate + (9Z)-hexadecenoate + H(+)</text>
        <dbReference type="Rhea" id="RHEA:52072"/>
        <dbReference type="ChEBI" id="CHEBI:15377"/>
        <dbReference type="ChEBI" id="CHEBI:15378"/>
        <dbReference type="ChEBI" id="CHEBI:32372"/>
        <dbReference type="ChEBI" id="CHEBI:84201"/>
        <dbReference type="ChEBI" id="CHEBI:136312"/>
    </reaction>
    <physiologicalReaction direction="left-to-right" evidence="16">
        <dbReference type="Rhea" id="RHEA:52073"/>
    </physiologicalReaction>
</comment>
<keyword evidence="5 17" id="KW-1133">Transmembrane helix</keyword>
<name>A0A8S1BH42_ARCPL</name>
<dbReference type="PANTHER" id="PTHR10989">
    <property type="entry name" value="ANDROGEN-INDUCED PROTEIN 1-RELATED"/>
    <property type="match status" value="1"/>
</dbReference>
<comment type="catalytic activity">
    <reaction evidence="10">
        <text>12-octadecanoyloxy-octadecanoate + H2O = 12-hydroxyoctadecanoate + octadecanoate + H(+)</text>
        <dbReference type="Rhea" id="RHEA:52080"/>
        <dbReference type="ChEBI" id="CHEBI:15377"/>
        <dbReference type="ChEBI" id="CHEBI:15378"/>
        <dbReference type="ChEBI" id="CHEBI:25629"/>
        <dbReference type="ChEBI" id="CHEBI:84201"/>
        <dbReference type="ChEBI" id="CHEBI:136330"/>
    </reaction>
    <physiologicalReaction direction="left-to-right" evidence="10">
        <dbReference type="Rhea" id="RHEA:52081"/>
    </physiologicalReaction>
</comment>
<evidence type="ECO:0000313" key="19">
    <source>
        <dbReference type="Proteomes" id="UP000494256"/>
    </source>
</evidence>
<evidence type="ECO:0000256" key="16">
    <source>
        <dbReference type="ARBA" id="ARBA00049428"/>
    </source>
</evidence>
<comment type="catalytic activity">
    <reaction evidence="7">
        <text>12-hexadecanoyloxy-octadecanoate + H2O = 12-hydroxyoctadecanoate + hexadecanoate + H(+)</text>
        <dbReference type="Rhea" id="RHEA:52056"/>
        <dbReference type="ChEBI" id="CHEBI:7896"/>
        <dbReference type="ChEBI" id="CHEBI:15377"/>
        <dbReference type="ChEBI" id="CHEBI:15378"/>
        <dbReference type="ChEBI" id="CHEBI:83677"/>
        <dbReference type="ChEBI" id="CHEBI:84201"/>
    </reaction>
    <physiologicalReaction direction="left-to-right" evidence="7">
        <dbReference type="Rhea" id="RHEA:52057"/>
    </physiologicalReaction>
</comment>
<comment type="catalytic activity">
    <reaction evidence="8">
        <text>13-octadecanoyloxy-octadecanoate + H2O = 13-hydroxy-octadecanoate + octadecanoate + H(+)</text>
        <dbReference type="Rhea" id="RHEA:52084"/>
        <dbReference type="ChEBI" id="CHEBI:15377"/>
        <dbReference type="ChEBI" id="CHEBI:15378"/>
        <dbReference type="ChEBI" id="CHEBI:25629"/>
        <dbReference type="ChEBI" id="CHEBI:136304"/>
        <dbReference type="ChEBI" id="CHEBI:136335"/>
    </reaction>
    <physiologicalReaction direction="left-to-right" evidence="8">
        <dbReference type="Rhea" id="RHEA:52085"/>
    </physiologicalReaction>
</comment>
<feature type="transmembrane region" description="Helical" evidence="17">
    <location>
        <begin position="204"/>
        <end position="224"/>
    </location>
</feature>
<evidence type="ECO:0000256" key="13">
    <source>
        <dbReference type="ARBA" id="ARBA00049221"/>
    </source>
</evidence>
<dbReference type="GO" id="GO:0012505">
    <property type="term" value="C:endomembrane system"/>
    <property type="evidence" value="ECO:0007669"/>
    <property type="project" value="UniProtKB-SubCell"/>
</dbReference>
<evidence type="ECO:0000256" key="9">
    <source>
        <dbReference type="ARBA" id="ARBA00047863"/>
    </source>
</evidence>
<comment type="catalytic activity">
    <reaction evidence="15">
        <text>13-(9Z-hexadecenoyloxy)-octadecanoate + H2O = 13-hydroxy-octadecanoate + (9Z)-hexadecenoate + H(+)</text>
        <dbReference type="Rhea" id="RHEA:52076"/>
        <dbReference type="ChEBI" id="CHEBI:15377"/>
        <dbReference type="ChEBI" id="CHEBI:15378"/>
        <dbReference type="ChEBI" id="CHEBI:32372"/>
        <dbReference type="ChEBI" id="CHEBI:136304"/>
        <dbReference type="ChEBI" id="CHEBI:136315"/>
    </reaction>
    <physiologicalReaction direction="left-to-right" evidence="15">
        <dbReference type="Rhea" id="RHEA:52077"/>
    </physiologicalReaction>
</comment>
<dbReference type="PANTHER" id="PTHR10989:SF16">
    <property type="entry name" value="AT02829P-RELATED"/>
    <property type="match status" value="1"/>
</dbReference>
<comment type="catalytic activity">
    <reaction evidence="12">
        <text>9-(9Z-octadecenoyloxy)-octadecanoate + H2O = 9-hydroxy-octadecanoate + (9Z)-octadecenoate + H(+)</text>
        <dbReference type="Rhea" id="RHEA:52048"/>
        <dbReference type="ChEBI" id="CHEBI:15377"/>
        <dbReference type="ChEBI" id="CHEBI:15378"/>
        <dbReference type="ChEBI" id="CHEBI:30823"/>
        <dbReference type="ChEBI" id="CHEBI:136282"/>
        <dbReference type="ChEBI" id="CHEBI:136286"/>
    </reaction>
    <physiologicalReaction direction="left-to-right" evidence="12">
        <dbReference type="Rhea" id="RHEA:52049"/>
    </physiologicalReaction>
</comment>